<dbReference type="EMBL" id="CADIKL010000041">
    <property type="protein sequence ID" value="CAB3803840.1"/>
    <property type="molecule type" value="Genomic_DNA"/>
</dbReference>
<reference evidence="1 2" key="1">
    <citation type="submission" date="2020-04" db="EMBL/GenBank/DDBJ databases">
        <authorList>
            <person name="De Canck E."/>
        </authorList>
    </citation>
    <scope>NUCLEOTIDE SEQUENCE [LARGE SCALE GENOMIC DNA]</scope>
    <source>
        <strain evidence="1 2">LMG 28688</strain>
    </source>
</reference>
<dbReference type="RefSeq" id="WP_175197663.1">
    <property type="nucleotide sequence ID" value="NZ_CADIKL010000041.1"/>
</dbReference>
<dbReference type="Proteomes" id="UP000494119">
    <property type="component" value="Unassembled WGS sequence"/>
</dbReference>
<organism evidence="1 2">
    <name type="scientific">Paraburkholderia caffeinitolerans</name>
    <dbReference type="NCBI Taxonomy" id="1723730"/>
    <lineage>
        <taxon>Bacteria</taxon>
        <taxon>Pseudomonadati</taxon>
        <taxon>Pseudomonadota</taxon>
        <taxon>Betaproteobacteria</taxon>
        <taxon>Burkholderiales</taxon>
        <taxon>Burkholderiaceae</taxon>
        <taxon>Paraburkholderia</taxon>
    </lineage>
</organism>
<dbReference type="AlphaFoldDB" id="A0A6J5GQI5"/>
<evidence type="ECO:0000313" key="1">
    <source>
        <dbReference type="EMBL" id="CAB3803840.1"/>
    </source>
</evidence>
<sequence length="99" mass="11340">MRHPLDKNTINQDIFMLLHLAYGAEEYTDVHNDRADHPALKLGTELYWNMLRKFVNELLVSIAVRARIIFDVNDEQKIADRVGGTVVGYYLDESPGNHG</sequence>
<protein>
    <submittedName>
        <fullName evidence="1">Uncharacterized protein</fullName>
    </submittedName>
</protein>
<accession>A0A6J5GQI5</accession>
<keyword evidence="2" id="KW-1185">Reference proteome</keyword>
<gene>
    <name evidence="1" type="ORF">LMG28688_05850</name>
</gene>
<evidence type="ECO:0000313" key="2">
    <source>
        <dbReference type="Proteomes" id="UP000494119"/>
    </source>
</evidence>
<proteinExistence type="predicted"/>
<name>A0A6J5GQI5_9BURK</name>